<evidence type="ECO:0000313" key="2">
    <source>
        <dbReference type="EMBL" id="KAJ7393217.1"/>
    </source>
</evidence>
<name>A0A9X0A4E1_9CNID</name>
<keyword evidence="3" id="KW-1185">Reference proteome</keyword>
<dbReference type="EMBL" id="MU825398">
    <property type="protein sequence ID" value="KAJ7393217.1"/>
    <property type="molecule type" value="Genomic_DNA"/>
</dbReference>
<feature type="compositionally biased region" description="Polar residues" evidence="1">
    <location>
        <begin position="68"/>
        <end position="84"/>
    </location>
</feature>
<dbReference type="AlphaFoldDB" id="A0A9X0A4E1"/>
<organism evidence="2 3">
    <name type="scientific">Desmophyllum pertusum</name>
    <dbReference type="NCBI Taxonomy" id="174260"/>
    <lineage>
        <taxon>Eukaryota</taxon>
        <taxon>Metazoa</taxon>
        <taxon>Cnidaria</taxon>
        <taxon>Anthozoa</taxon>
        <taxon>Hexacorallia</taxon>
        <taxon>Scleractinia</taxon>
        <taxon>Caryophylliina</taxon>
        <taxon>Caryophylliidae</taxon>
        <taxon>Desmophyllum</taxon>
    </lineage>
</organism>
<feature type="region of interest" description="Disordered" evidence="1">
    <location>
        <begin position="123"/>
        <end position="224"/>
    </location>
</feature>
<feature type="compositionally biased region" description="Low complexity" evidence="1">
    <location>
        <begin position="134"/>
        <end position="147"/>
    </location>
</feature>
<evidence type="ECO:0000256" key="1">
    <source>
        <dbReference type="SAM" id="MobiDB-lite"/>
    </source>
</evidence>
<comment type="caution">
    <text evidence="2">The sequence shown here is derived from an EMBL/GenBank/DDBJ whole genome shotgun (WGS) entry which is preliminary data.</text>
</comment>
<accession>A0A9X0A4E1</accession>
<reference evidence="2" key="1">
    <citation type="submission" date="2023-01" db="EMBL/GenBank/DDBJ databases">
        <title>Genome assembly of the deep-sea coral Lophelia pertusa.</title>
        <authorList>
            <person name="Herrera S."/>
            <person name="Cordes E."/>
        </authorList>
    </citation>
    <scope>NUCLEOTIDE SEQUENCE</scope>
    <source>
        <strain evidence="2">USNM1676648</strain>
        <tissue evidence="2">Polyp</tissue>
    </source>
</reference>
<feature type="region of interest" description="Disordered" evidence="1">
    <location>
        <begin position="59"/>
        <end position="92"/>
    </location>
</feature>
<sequence length="384" mass="43174">MAQNMGSYRASDLSRGMTLRNASENRRLVGHLQHLDLQLHQNLVNLQAEIIDLKQTRNGMARARPQRSKTTLANTFSDPSTASRQVKDRQIRSASRISPLVVQGSKKDISTPFLPQISSKRTALVSKRAEGVETRPTSSSSRSPASSRRLRELSTDSANLYRPKSTPNLSISPAKLESRAATSMKIPDPVGGGRRIRSIEKVDKTLQSPRSSEDVSPGAPSLELSDRVSDFLKRPNTSSGERIKERELELKRARSDVIPTINIEYQEEASDEIVGNPDDVDKKASNEPDDKEFIIDEELFRNSLLLKASRDDGLSSSMPDLASLGFMDFNEVIDQRLRKVKEEIPSEKEMRKIRYLRFRDEPAPLPVLSVFEKENIHELDKIDE</sequence>
<evidence type="ECO:0000313" key="3">
    <source>
        <dbReference type="Proteomes" id="UP001163046"/>
    </source>
</evidence>
<dbReference type="Proteomes" id="UP001163046">
    <property type="component" value="Unassembled WGS sequence"/>
</dbReference>
<proteinExistence type="predicted"/>
<gene>
    <name evidence="2" type="ORF">OS493_006185</name>
</gene>
<dbReference type="OrthoDB" id="5982399at2759"/>
<protein>
    <submittedName>
        <fullName evidence="2">Uncharacterized protein</fullName>
    </submittedName>
</protein>